<evidence type="ECO:0000256" key="5">
    <source>
        <dbReference type="SAM" id="MobiDB-lite"/>
    </source>
</evidence>
<dbReference type="GO" id="GO:0005666">
    <property type="term" value="C:RNA polymerase III complex"/>
    <property type="evidence" value="ECO:0007669"/>
    <property type="project" value="InterPro"/>
</dbReference>
<dbReference type="AlphaFoldDB" id="W4IWA5"/>
<evidence type="ECO:0000256" key="3">
    <source>
        <dbReference type="ARBA" id="ARBA00023163"/>
    </source>
</evidence>
<dbReference type="PANTHER" id="PTHR13408:SF0">
    <property type="entry name" value="DNA-DIRECTED RNA POLYMERASE III SUBUNIT RPC4"/>
    <property type="match status" value="1"/>
</dbReference>
<feature type="region of interest" description="Disordered" evidence="5">
    <location>
        <begin position="217"/>
        <end position="246"/>
    </location>
</feature>
<dbReference type="PANTHER" id="PTHR13408">
    <property type="entry name" value="DNA-DIRECTED RNA POLYMERASE III"/>
    <property type="match status" value="1"/>
</dbReference>
<feature type="region of interest" description="Disordered" evidence="5">
    <location>
        <begin position="50"/>
        <end position="70"/>
    </location>
</feature>
<evidence type="ECO:0000256" key="4">
    <source>
        <dbReference type="ARBA" id="ARBA00023242"/>
    </source>
</evidence>
<dbReference type="GO" id="GO:0003677">
    <property type="term" value="F:DNA binding"/>
    <property type="evidence" value="ECO:0007669"/>
    <property type="project" value="InterPro"/>
</dbReference>
<dbReference type="Pfam" id="PF05132">
    <property type="entry name" value="RNA_pol_Rpc4"/>
    <property type="match status" value="1"/>
</dbReference>
<dbReference type="Proteomes" id="UP000019103">
    <property type="component" value="Unassembled WGS sequence"/>
</dbReference>
<evidence type="ECO:0000256" key="1">
    <source>
        <dbReference type="ARBA" id="ARBA00004123"/>
    </source>
</evidence>
<dbReference type="GO" id="GO:0042797">
    <property type="term" value="P:tRNA transcription by RNA polymerase III"/>
    <property type="evidence" value="ECO:0007669"/>
    <property type="project" value="TreeGrafter"/>
</dbReference>
<dbReference type="Gene3D" id="3.30.530.20">
    <property type="match status" value="1"/>
</dbReference>
<protein>
    <submittedName>
        <fullName evidence="6">Uncharacterized protein</fullName>
    </submittedName>
</protein>
<organism evidence="6 7">
    <name type="scientific">Plasmodium falciparum (isolate Palo Alto / Uganda)</name>
    <dbReference type="NCBI Taxonomy" id="57270"/>
    <lineage>
        <taxon>Eukaryota</taxon>
        <taxon>Sar</taxon>
        <taxon>Alveolata</taxon>
        <taxon>Apicomplexa</taxon>
        <taxon>Aconoidasida</taxon>
        <taxon>Haemosporida</taxon>
        <taxon>Plasmodiidae</taxon>
        <taxon>Plasmodium</taxon>
        <taxon>Plasmodium (Laverania)</taxon>
    </lineage>
</organism>
<keyword evidence="3" id="KW-0804">Transcription</keyword>
<accession>W4IWA5</accession>
<dbReference type="InterPro" id="IPR023393">
    <property type="entry name" value="START-like_dom_sf"/>
</dbReference>
<feature type="compositionally biased region" description="Basic and acidic residues" evidence="5">
    <location>
        <begin position="50"/>
        <end position="63"/>
    </location>
</feature>
<proteinExistence type="predicted"/>
<dbReference type="InterPro" id="IPR007811">
    <property type="entry name" value="RPC4"/>
</dbReference>
<dbReference type="SUPFAM" id="SSF55961">
    <property type="entry name" value="Bet v1-like"/>
    <property type="match status" value="1"/>
</dbReference>
<evidence type="ECO:0000313" key="6">
    <source>
        <dbReference type="EMBL" id="ETW54298.1"/>
    </source>
</evidence>
<gene>
    <name evidence="6" type="ORF">PFUGPA_04167</name>
</gene>
<dbReference type="EMBL" id="KI927384">
    <property type="protein sequence ID" value="ETW54298.1"/>
    <property type="molecule type" value="Genomic_DNA"/>
</dbReference>
<dbReference type="InterPro" id="IPR006486">
    <property type="entry name" value="PYST_A"/>
</dbReference>
<evidence type="ECO:0000256" key="2">
    <source>
        <dbReference type="ARBA" id="ARBA00022478"/>
    </source>
</evidence>
<feature type="compositionally biased region" description="Basic and acidic residues" evidence="5">
    <location>
        <begin position="226"/>
        <end position="240"/>
    </location>
</feature>
<name>W4IWA5_PLAFP</name>
<keyword evidence="4" id="KW-0539">Nucleus</keyword>
<reference evidence="6 7" key="2">
    <citation type="submission" date="2013-02" db="EMBL/GenBank/DDBJ databases">
        <title>The Genome Sequence of Plasmodium falciparum Palo Alto/Uganda.</title>
        <authorList>
            <consortium name="The Broad Institute Genome Sequencing Platform"/>
            <consortium name="The Broad Institute Genome Sequencing Center for Infectious Disease"/>
            <person name="Neafsey D."/>
            <person name="Cheeseman I."/>
            <person name="Volkman S."/>
            <person name="Adams J."/>
            <person name="Walker B."/>
            <person name="Young S.K."/>
            <person name="Zeng Q."/>
            <person name="Gargeya S."/>
            <person name="Fitzgerald M."/>
            <person name="Haas B."/>
            <person name="Abouelleil A."/>
            <person name="Alvarado L."/>
            <person name="Arachchi H.M."/>
            <person name="Berlin A.M."/>
            <person name="Chapman S.B."/>
            <person name="Dewar J."/>
            <person name="Goldberg J."/>
            <person name="Griggs A."/>
            <person name="Gujja S."/>
            <person name="Hansen M."/>
            <person name="Howarth C."/>
            <person name="Imamovic A."/>
            <person name="Larimer J."/>
            <person name="McCowan C."/>
            <person name="Murphy C."/>
            <person name="Neiman D."/>
            <person name="Pearson M."/>
            <person name="Priest M."/>
            <person name="Roberts A."/>
            <person name="Saif S."/>
            <person name="Shea T."/>
            <person name="Sisk P."/>
            <person name="Sykes S."/>
            <person name="Wortman J."/>
            <person name="Nusbaum C."/>
            <person name="Birren B."/>
        </authorList>
    </citation>
    <scope>NUCLEOTIDE SEQUENCE [LARGE SCALE GENOMIC DNA]</scope>
    <source>
        <strain evidence="6 7">Palo Alto/Uganda</strain>
    </source>
</reference>
<evidence type="ECO:0000313" key="7">
    <source>
        <dbReference type="Proteomes" id="UP000019103"/>
    </source>
</evidence>
<dbReference type="OrthoDB" id="5836119at2759"/>
<comment type="subcellular location">
    <subcellularLocation>
        <location evidence="1">Nucleus</location>
    </subcellularLocation>
</comment>
<dbReference type="OMA" id="SECTFSQ"/>
<keyword evidence="2" id="KW-0240">DNA-directed RNA polymerase</keyword>
<reference evidence="6 7" key="1">
    <citation type="submission" date="2013-02" db="EMBL/GenBank/DDBJ databases">
        <title>The Genome Annotation of Plasmodium falciparum Palo Alto/Uganda.</title>
        <authorList>
            <consortium name="The Broad Institute Genome Sequencing Platform"/>
            <consortium name="The Broad Institute Genome Sequencing Center for Infectious Disease"/>
            <person name="Neafsey D."/>
            <person name="Hoffman S."/>
            <person name="Volkman S."/>
            <person name="Rosenthal P."/>
            <person name="Walker B."/>
            <person name="Young S.K."/>
            <person name="Zeng Q."/>
            <person name="Gargeya S."/>
            <person name="Fitzgerald M."/>
            <person name="Haas B."/>
            <person name="Abouelleil A."/>
            <person name="Allen A.W."/>
            <person name="Alvarado L."/>
            <person name="Arachchi H.M."/>
            <person name="Berlin A.M."/>
            <person name="Chapman S.B."/>
            <person name="Gainer-Dewar J."/>
            <person name="Goldberg J."/>
            <person name="Griggs A."/>
            <person name="Gujja S."/>
            <person name="Hansen M."/>
            <person name="Howarth C."/>
            <person name="Imamovic A."/>
            <person name="Ireland A."/>
            <person name="Larimer J."/>
            <person name="McCowan C."/>
            <person name="Murphy C."/>
            <person name="Pearson M."/>
            <person name="Poon T.W."/>
            <person name="Priest M."/>
            <person name="Roberts A."/>
            <person name="Saif S."/>
            <person name="Shea T."/>
            <person name="Sisk P."/>
            <person name="Sykes S."/>
            <person name="Wortman J."/>
            <person name="Nusbaum C."/>
            <person name="Birren B."/>
        </authorList>
    </citation>
    <scope>NUCLEOTIDE SEQUENCE [LARGE SCALE GENOMIC DNA]</scope>
    <source>
        <strain evidence="6 7">Palo Alto/Uganda</strain>
    </source>
</reference>
<dbReference type="NCBIfam" id="TIGR01599">
    <property type="entry name" value="PYST-A"/>
    <property type="match status" value="1"/>
</dbReference>
<sequence>MSNRYNHDEYSLRRSINNTLRSKSSFLNNRDENNQNITLKKFVPNIDNLKNENNVRKNDNDNKFEEDEEGLNNKHLEQLIKKTINIDLENEGISTKTTSKNKYNNKEYPSHAIDPATLNNNVNLLNIEALNLCKEESLEKKNKVKTSIDIYELNNISKNIFYNKKCASGDVHFLPLTLPFFNKNEKQKKIRKLLLDKEPFFFSIQLPNMLPALLSKEEEEQNGEQTKNDTKQNDQTEKNEKKKKSIINKSSTNDSYQLSNIHTIPNGKFAKLIIYKNKKIKMKINDILFDINEGSACTFSQEIGCFIKENSEFIFLGKILRIYDKDTILVRQSYKGTLGKEGRYFYIVAQKKKLNNNTYLITCVSLNINDNNEKCTSNFINPFIHSANSFTLNIECDENIKNSSLKRMYINLSGYHIKREDNCIKFTYVSSIELDTSPLIPQFIIRKVKAKKMLQLNTLRQSI</sequence>